<dbReference type="InterPro" id="IPR000836">
    <property type="entry name" value="PRTase_dom"/>
</dbReference>
<evidence type="ECO:0000256" key="3">
    <source>
        <dbReference type="ARBA" id="ARBA00004496"/>
    </source>
</evidence>
<dbReference type="Pfam" id="PF00156">
    <property type="entry name" value="Pribosyltran"/>
    <property type="match status" value="1"/>
</dbReference>
<gene>
    <name evidence="13" type="ORF">AAG570_001221</name>
</gene>
<comment type="subcellular location">
    <subcellularLocation>
        <location evidence="3">Cytoplasm</location>
    </subcellularLocation>
</comment>
<keyword evidence="9" id="KW-0328">Glycosyltransferase</keyword>
<sequence>MDLLFNHVDAVIKGKSVSAIVGLDARGFLFGPSLALHLGVPFIPVRKSGKLPGEVSGMKFELEYGSDEFQIQKDSLKSGDSAIIVDDLLATGGSLSATCKLLEGLGVNVVECLVIMELKELKGRERLTSPVYSLLQY</sequence>
<keyword evidence="8" id="KW-0963">Cytoplasm</keyword>
<dbReference type="SUPFAM" id="SSF53271">
    <property type="entry name" value="PRTase-like"/>
    <property type="match status" value="1"/>
</dbReference>
<protein>
    <recommendedName>
        <fullName evidence="7">adenine phosphoribosyltransferase</fullName>
        <ecNumber evidence="7">2.4.2.7</ecNumber>
    </recommendedName>
</protein>
<comment type="catalytic activity">
    <reaction evidence="1">
        <text>AMP + diphosphate = 5-phospho-alpha-D-ribose 1-diphosphate + adenine</text>
        <dbReference type="Rhea" id="RHEA:16609"/>
        <dbReference type="ChEBI" id="CHEBI:16708"/>
        <dbReference type="ChEBI" id="CHEBI:33019"/>
        <dbReference type="ChEBI" id="CHEBI:58017"/>
        <dbReference type="ChEBI" id="CHEBI:456215"/>
        <dbReference type="EC" id="2.4.2.7"/>
    </reaction>
</comment>
<evidence type="ECO:0000256" key="2">
    <source>
        <dbReference type="ARBA" id="ARBA00003968"/>
    </source>
</evidence>
<dbReference type="GO" id="GO:0005737">
    <property type="term" value="C:cytoplasm"/>
    <property type="evidence" value="ECO:0007669"/>
    <property type="project" value="UniProtKB-SubCell"/>
</dbReference>
<evidence type="ECO:0000259" key="12">
    <source>
        <dbReference type="Pfam" id="PF00156"/>
    </source>
</evidence>
<dbReference type="EMBL" id="JBFDAA010000010">
    <property type="protein sequence ID" value="KAL1124597.1"/>
    <property type="molecule type" value="Genomic_DNA"/>
</dbReference>
<keyword evidence="14" id="KW-1185">Reference proteome</keyword>
<dbReference type="EC" id="2.4.2.7" evidence="7"/>
<comment type="caution">
    <text evidence="13">The sequence shown here is derived from an EMBL/GenBank/DDBJ whole genome shotgun (WGS) entry which is preliminary data.</text>
</comment>
<keyword evidence="10" id="KW-0808">Transferase</keyword>
<comment type="function">
    <text evidence="2">Catalyzes a salvage reaction resulting in the formation of AMP, that is energically less costly than de novo synthesis.</text>
</comment>
<dbReference type="PANTHER" id="PTHR32315">
    <property type="entry name" value="ADENINE PHOSPHORIBOSYLTRANSFERASE"/>
    <property type="match status" value="1"/>
</dbReference>
<dbReference type="InterPro" id="IPR050054">
    <property type="entry name" value="UPRTase/APRTase"/>
</dbReference>
<dbReference type="Gene3D" id="3.40.50.2020">
    <property type="match status" value="1"/>
</dbReference>
<dbReference type="NCBIfam" id="NF002636">
    <property type="entry name" value="PRK02304.1-5"/>
    <property type="match status" value="1"/>
</dbReference>
<evidence type="ECO:0000256" key="10">
    <source>
        <dbReference type="ARBA" id="ARBA00022679"/>
    </source>
</evidence>
<dbReference type="GO" id="GO:0003999">
    <property type="term" value="F:adenine phosphoribosyltransferase activity"/>
    <property type="evidence" value="ECO:0007669"/>
    <property type="project" value="UniProtKB-EC"/>
</dbReference>
<evidence type="ECO:0000313" key="13">
    <source>
        <dbReference type="EMBL" id="KAL1124597.1"/>
    </source>
</evidence>
<dbReference type="InterPro" id="IPR029057">
    <property type="entry name" value="PRTase-like"/>
</dbReference>
<evidence type="ECO:0000256" key="5">
    <source>
        <dbReference type="ARBA" id="ARBA00008391"/>
    </source>
</evidence>
<evidence type="ECO:0000256" key="11">
    <source>
        <dbReference type="ARBA" id="ARBA00022726"/>
    </source>
</evidence>
<evidence type="ECO:0000256" key="1">
    <source>
        <dbReference type="ARBA" id="ARBA00000868"/>
    </source>
</evidence>
<dbReference type="Proteomes" id="UP001558652">
    <property type="component" value="Unassembled WGS sequence"/>
</dbReference>
<evidence type="ECO:0000256" key="7">
    <source>
        <dbReference type="ARBA" id="ARBA00011893"/>
    </source>
</evidence>
<evidence type="ECO:0000256" key="8">
    <source>
        <dbReference type="ARBA" id="ARBA00022490"/>
    </source>
</evidence>
<dbReference type="GO" id="GO:0006166">
    <property type="term" value="P:purine ribonucleoside salvage"/>
    <property type="evidence" value="ECO:0007669"/>
    <property type="project" value="UniProtKB-KW"/>
</dbReference>
<reference evidence="13 14" key="1">
    <citation type="submission" date="2024-07" db="EMBL/GenBank/DDBJ databases">
        <title>Chromosome-level genome assembly of the water stick insect Ranatra chinensis (Heteroptera: Nepidae).</title>
        <authorList>
            <person name="Liu X."/>
        </authorList>
    </citation>
    <scope>NUCLEOTIDE SEQUENCE [LARGE SCALE GENOMIC DNA]</scope>
    <source>
        <strain evidence="13">Cailab_2021Rc</strain>
        <tissue evidence="13">Muscle</tissue>
    </source>
</reference>
<organism evidence="13 14">
    <name type="scientific">Ranatra chinensis</name>
    <dbReference type="NCBI Taxonomy" id="642074"/>
    <lineage>
        <taxon>Eukaryota</taxon>
        <taxon>Metazoa</taxon>
        <taxon>Ecdysozoa</taxon>
        <taxon>Arthropoda</taxon>
        <taxon>Hexapoda</taxon>
        <taxon>Insecta</taxon>
        <taxon>Pterygota</taxon>
        <taxon>Neoptera</taxon>
        <taxon>Paraneoptera</taxon>
        <taxon>Hemiptera</taxon>
        <taxon>Heteroptera</taxon>
        <taxon>Panheteroptera</taxon>
        <taxon>Nepomorpha</taxon>
        <taxon>Nepidae</taxon>
        <taxon>Ranatrinae</taxon>
        <taxon>Ranatra</taxon>
    </lineage>
</organism>
<evidence type="ECO:0000256" key="4">
    <source>
        <dbReference type="ARBA" id="ARBA00004659"/>
    </source>
</evidence>
<evidence type="ECO:0000256" key="6">
    <source>
        <dbReference type="ARBA" id="ARBA00011738"/>
    </source>
</evidence>
<evidence type="ECO:0000256" key="9">
    <source>
        <dbReference type="ARBA" id="ARBA00022676"/>
    </source>
</evidence>
<keyword evidence="11" id="KW-0660">Purine salvage</keyword>
<evidence type="ECO:0000313" key="14">
    <source>
        <dbReference type="Proteomes" id="UP001558652"/>
    </source>
</evidence>
<feature type="domain" description="Phosphoribosyltransferase" evidence="12">
    <location>
        <begin position="3"/>
        <end position="124"/>
    </location>
</feature>
<proteinExistence type="inferred from homology"/>
<name>A0ABD0YQ27_9HEMI</name>
<comment type="pathway">
    <text evidence="4">Purine metabolism; AMP biosynthesis via salvage pathway; AMP from adenine: step 1/1.</text>
</comment>
<dbReference type="PANTHER" id="PTHR32315:SF3">
    <property type="entry name" value="ADENINE PHOSPHORIBOSYLTRANSFERASE"/>
    <property type="match status" value="1"/>
</dbReference>
<comment type="subunit">
    <text evidence="6">Homodimer.</text>
</comment>
<dbReference type="CDD" id="cd06223">
    <property type="entry name" value="PRTases_typeI"/>
    <property type="match status" value="1"/>
</dbReference>
<dbReference type="AlphaFoldDB" id="A0ABD0YQ27"/>
<dbReference type="FunFam" id="3.40.50.2020:FF:000004">
    <property type="entry name" value="Adenine phosphoribosyltransferase"/>
    <property type="match status" value="1"/>
</dbReference>
<comment type="similarity">
    <text evidence="5">Belongs to the purine/pyrimidine phosphoribosyltransferase family.</text>
</comment>
<accession>A0ABD0YQ27</accession>